<keyword evidence="4 6" id="KW-1133">Transmembrane helix</keyword>
<dbReference type="InterPro" id="IPR051327">
    <property type="entry name" value="MATE_MepA_subfamily"/>
</dbReference>
<feature type="non-terminal residue" evidence="7">
    <location>
        <position position="192"/>
    </location>
</feature>
<reference evidence="7 8" key="1">
    <citation type="journal article" date="2018" name="PLoS ONE">
        <title>The draft genome of Kipferlia bialata reveals reductive genome evolution in fornicate parasites.</title>
        <authorList>
            <person name="Tanifuji G."/>
            <person name="Takabayashi S."/>
            <person name="Kume K."/>
            <person name="Takagi M."/>
            <person name="Nakayama T."/>
            <person name="Kamikawa R."/>
            <person name="Inagaki Y."/>
            <person name="Hashimoto T."/>
        </authorList>
    </citation>
    <scope>NUCLEOTIDE SEQUENCE [LARGE SCALE GENOMIC DNA]</scope>
    <source>
        <strain evidence="7">NY0173</strain>
    </source>
</reference>
<evidence type="ECO:0000256" key="6">
    <source>
        <dbReference type="SAM" id="Phobius"/>
    </source>
</evidence>
<accession>A0A9K3D7J9</accession>
<dbReference type="PANTHER" id="PTHR43823">
    <property type="entry name" value="SPORULATION PROTEIN YKVU"/>
    <property type="match status" value="1"/>
</dbReference>
<evidence type="ECO:0000256" key="2">
    <source>
        <dbReference type="ARBA" id="ARBA00022475"/>
    </source>
</evidence>
<dbReference type="AlphaFoldDB" id="A0A9K3D7J9"/>
<protein>
    <recommendedName>
        <fullName evidence="9">Multi antimicrobial extrusion protein</fullName>
    </recommendedName>
</protein>
<dbReference type="EMBL" id="BDIP01006100">
    <property type="protein sequence ID" value="GIQ90376.1"/>
    <property type="molecule type" value="Genomic_DNA"/>
</dbReference>
<evidence type="ECO:0000256" key="1">
    <source>
        <dbReference type="ARBA" id="ARBA00004651"/>
    </source>
</evidence>
<dbReference type="PANTHER" id="PTHR43823:SF3">
    <property type="entry name" value="MULTIDRUG EXPORT PROTEIN MEPA"/>
    <property type="match status" value="1"/>
</dbReference>
<dbReference type="Proteomes" id="UP000265618">
    <property type="component" value="Unassembled WGS sequence"/>
</dbReference>
<feature type="transmembrane region" description="Helical" evidence="6">
    <location>
        <begin position="93"/>
        <end position="112"/>
    </location>
</feature>
<evidence type="ECO:0000256" key="4">
    <source>
        <dbReference type="ARBA" id="ARBA00022989"/>
    </source>
</evidence>
<evidence type="ECO:0000313" key="8">
    <source>
        <dbReference type="Proteomes" id="UP000265618"/>
    </source>
</evidence>
<evidence type="ECO:0000256" key="3">
    <source>
        <dbReference type="ARBA" id="ARBA00022692"/>
    </source>
</evidence>
<feature type="transmembrane region" description="Helical" evidence="6">
    <location>
        <begin position="168"/>
        <end position="191"/>
    </location>
</feature>
<keyword evidence="2" id="KW-1003">Cell membrane</keyword>
<feature type="non-terminal residue" evidence="7">
    <location>
        <position position="1"/>
    </location>
</feature>
<sequence>VVEPLIFLPSLEWILVNIIKTSDAVLPYALDYGRVVFLLAPLGFFLVSGLVPVLRVENRANLGMWGEISAACLNSIGDFVYMGVFGIGIRGAAMATVTSQYTIGCLILIFYMRKNSTSEIKPDFTTFEKQMPEPLPSISVPEDTVDAVVETAPTPPPSRIRWEYVQGILKGGVGVYIAILAPTMCAILANIQ</sequence>
<proteinExistence type="predicted"/>
<feature type="transmembrane region" description="Helical" evidence="6">
    <location>
        <begin position="68"/>
        <end position="87"/>
    </location>
</feature>
<keyword evidence="8" id="KW-1185">Reference proteome</keyword>
<comment type="subcellular location">
    <subcellularLocation>
        <location evidence="1">Cell membrane</location>
        <topology evidence="1">Multi-pass membrane protein</topology>
    </subcellularLocation>
</comment>
<comment type="caution">
    <text evidence="7">The sequence shown here is derived from an EMBL/GenBank/DDBJ whole genome shotgun (WGS) entry which is preliminary data.</text>
</comment>
<evidence type="ECO:0000313" key="7">
    <source>
        <dbReference type="EMBL" id="GIQ90376.1"/>
    </source>
</evidence>
<gene>
    <name evidence="7" type="ORF">KIPB_013147</name>
</gene>
<dbReference type="OrthoDB" id="2126698at2759"/>
<evidence type="ECO:0008006" key="9">
    <source>
        <dbReference type="Google" id="ProtNLM"/>
    </source>
</evidence>
<keyword evidence="3 6" id="KW-0812">Transmembrane</keyword>
<dbReference type="GO" id="GO:0005886">
    <property type="term" value="C:plasma membrane"/>
    <property type="evidence" value="ECO:0007669"/>
    <property type="project" value="UniProtKB-SubCell"/>
</dbReference>
<name>A0A9K3D7J9_9EUKA</name>
<organism evidence="7 8">
    <name type="scientific">Kipferlia bialata</name>
    <dbReference type="NCBI Taxonomy" id="797122"/>
    <lineage>
        <taxon>Eukaryota</taxon>
        <taxon>Metamonada</taxon>
        <taxon>Carpediemonas-like organisms</taxon>
        <taxon>Kipferlia</taxon>
    </lineage>
</organism>
<evidence type="ECO:0000256" key="5">
    <source>
        <dbReference type="ARBA" id="ARBA00023136"/>
    </source>
</evidence>
<feature type="transmembrane region" description="Helical" evidence="6">
    <location>
        <begin position="35"/>
        <end position="56"/>
    </location>
</feature>
<keyword evidence="5 6" id="KW-0472">Membrane</keyword>